<name>A0ABX7MVC6_9GAMM</name>
<proteinExistence type="predicted"/>
<sequence length="80" mass="8482">MSGMATVDNARVMDLMKSALGMAKHIVTPGVFVTSVLQGEGVGARQTGLCGNFETVVSCKPDSSRSCTREILWVCRGFKG</sequence>
<dbReference type="EMBL" id="CP071247">
    <property type="protein sequence ID" value="QSP95051.1"/>
    <property type="molecule type" value="Genomic_DNA"/>
</dbReference>
<protein>
    <recommendedName>
        <fullName evidence="1">Ribosomal RNA methyltransferase FtsJ domain-containing protein</fullName>
    </recommendedName>
</protein>
<gene>
    <name evidence="2" type="ORF">LPB19_01105</name>
</gene>
<organism evidence="2 3">
    <name type="scientific">Marinobacter salinisoli</name>
    <dbReference type="NCBI Taxonomy" id="2769486"/>
    <lineage>
        <taxon>Bacteria</taxon>
        <taxon>Pseudomonadati</taxon>
        <taxon>Pseudomonadota</taxon>
        <taxon>Gammaproteobacteria</taxon>
        <taxon>Pseudomonadales</taxon>
        <taxon>Marinobacteraceae</taxon>
        <taxon>Marinobacter</taxon>
    </lineage>
</organism>
<evidence type="ECO:0000313" key="3">
    <source>
        <dbReference type="Proteomes" id="UP000663555"/>
    </source>
</evidence>
<keyword evidence="3" id="KW-1185">Reference proteome</keyword>
<dbReference type="InterPro" id="IPR002877">
    <property type="entry name" value="RNA_MeTrfase_FtsJ_dom"/>
</dbReference>
<accession>A0ABX7MVC6</accession>
<dbReference type="Proteomes" id="UP000663555">
    <property type="component" value="Chromosome"/>
</dbReference>
<feature type="domain" description="Ribosomal RNA methyltransferase FtsJ" evidence="1">
    <location>
        <begin position="1"/>
        <end position="78"/>
    </location>
</feature>
<dbReference type="Gene3D" id="3.40.50.150">
    <property type="entry name" value="Vaccinia Virus protein VP39"/>
    <property type="match status" value="1"/>
</dbReference>
<evidence type="ECO:0000313" key="2">
    <source>
        <dbReference type="EMBL" id="QSP95051.1"/>
    </source>
</evidence>
<reference evidence="2 3" key="1">
    <citation type="submission" date="2021-03" db="EMBL/GenBank/DDBJ databases">
        <title>Genome sequencing of Marinobacter sp. LPB0319.</title>
        <authorList>
            <person name="Kim J."/>
        </authorList>
    </citation>
    <scope>NUCLEOTIDE SEQUENCE [LARGE SCALE GENOMIC DNA]</scope>
    <source>
        <strain evidence="2 3">LPB0319</strain>
    </source>
</reference>
<dbReference type="InterPro" id="IPR029063">
    <property type="entry name" value="SAM-dependent_MTases_sf"/>
</dbReference>
<dbReference type="Pfam" id="PF01728">
    <property type="entry name" value="FtsJ"/>
    <property type="match status" value="1"/>
</dbReference>
<evidence type="ECO:0000259" key="1">
    <source>
        <dbReference type="Pfam" id="PF01728"/>
    </source>
</evidence>
<dbReference type="RefSeq" id="WP_206644258.1">
    <property type="nucleotide sequence ID" value="NZ_CP071247.1"/>
</dbReference>